<dbReference type="EMBL" id="LHQQ01000159">
    <property type="protein sequence ID" value="KOS40566.1"/>
    <property type="molecule type" value="Genomic_DNA"/>
</dbReference>
<name>A0A0M8NW55_9EURO</name>
<proteinExistence type="predicted"/>
<evidence type="ECO:0000313" key="2">
    <source>
        <dbReference type="EMBL" id="KOS40566.1"/>
    </source>
</evidence>
<sequence>MYDEDLVQRPNNLKQQASGKITKVIDRQRLQSHCNVHPRLSLHATMNQCGKTGTTQNAVRKKQGAKKYNDEGVKIKVENHNVEAKKERKRKRKRKKKQKQPKLEERVLKSRQ</sequence>
<evidence type="ECO:0000256" key="1">
    <source>
        <dbReference type="SAM" id="MobiDB-lite"/>
    </source>
</evidence>
<comment type="caution">
    <text evidence="2">The sequence shown here is derived from an EMBL/GenBank/DDBJ whole genome shotgun (WGS) entry which is preliminary data.</text>
</comment>
<organism evidence="2 3">
    <name type="scientific">Penicillium nordicum</name>
    <dbReference type="NCBI Taxonomy" id="229535"/>
    <lineage>
        <taxon>Eukaryota</taxon>
        <taxon>Fungi</taxon>
        <taxon>Dikarya</taxon>
        <taxon>Ascomycota</taxon>
        <taxon>Pezizomycotina</taxon>
        <taxon>Eurotiomycetes</taxon>
        <taxon>Eurotiomycetidae</taxon>
        <taxon>Eurotiales</taxon>
        <taxon>Aspergillaceae</taxon>
        <taxon>Penicillium</taxon>
    </lineage>
</organism>
<dbReference type="AlphaFoldDB" id="A0A0M8NW55"/>
<keyword evidence="3" id="KW-1185">Reference proteome</keyword>
<evidence type="ECO:0000313" key="3">
    <source>
        <dbReference type="Proteomes" id="UP000037696"/>
    </source>
</evidence>
<accession>A0A0M8NW55</accession>
<feature type="region of interest" description="Disordered" evidence="1">
    <location>
        <begin position="50"/>
        <end position="112"/>
    </location>
</feature>
<feature type="compositionally biased region" description="Basic residues" evidence="1">
    <location>
        <begin position="87"/>
        <end position="100"/>
    </location>
</feature>
<protein>
    <submittedName>
        <fullName evidence="2">Uncharacterized protein</fullName>
    </submittedName>
</protein>
<feature type="region of interest" description="Disordered" evidence="1">
    <location>
        <begin position="1"/>
        <end position="20"/>
    </location>
</feature>
<gene>
    <name evidence="2" type="ORF">ACN38_g8567</name>
</gene>
<feature type="compositionally biased region" description="Basic and acidic residues" evidence="1">
    <location>
        <begin position="67"/>
        <end position="86"/>
    </location>
</feature>
<feature type="compositionally biased region" description="Polar residues" evidence="1">
    <location>
        <begin position="9"/>
        <end position="19"/>
    </location>
</feature>
<feature type="compositionally biased region" description="Basic and acidic residues" evidence="1">
    <location>
        <begin position="101"/>
        <end position="112"/>
    </location>
</feature>
<dbReference type="Proteomes" id="UP000037696">
    <property type="component" value="Unassembled WGS sequence"/>
</dbReference>
<reference evidence="2 3" key="1">
    <citation type="submission" date="2015-08" db="EMBL/GenBank/DDBJ databases">
        <title>Genome sequencing of Penicillium nordicum.</title>
        <authorList>
            <person name="Nguyen H.D."/>
            <person name="Seifert K.A."/>
        </authorList>
    </citation>
    <scope>NUCLEOTIDE SEQUENCE [LARGE SCALE GENOMIC DNA]</scope>
    <source>
        <strain evidence="2 3">DAOMC 185683</strain>
    </source>
</reference>